<feature type="transmembrane region" description="Helical" evidence="1">
    <location>
        <begin position="12"/>
        <end position="32"/>
    </location>
</feature>
<name>A0ABY2U2M7_9PSED</name>
<evidence type="ECO:0000313" key="2">
    <source>
        <dbReference type="EMBL" id="TLG90308.1"/>
    </source>
</evidence>
<dbReference type="EMBL" id="VBVZ01000274">
    <property type="protein sequence ID" value="TLG90308.1"/>
    <property type="molecule type" value="Genomic_DNA"/>
</dbReference>
<keyword evidence="1" id="KW-1133">Transmembrane helix</keyword>
<sequence>MFVRSFNTIAQSLPASIFCLSFVGAGWLGFALTRERASEPIIVMAPHQPTIHLGCPEDLSVERRCQATAQNMLDNLELNSDASSIRILSNGGLRDLSYTPGRLSVETDQAGRIINSFYD</sequence>
<proteinExistence type="predicted"/>
<comment type="caution">
    <text evidence="2">The sequence shown here is derived from an EMBL/GenBank/DDBJ whole genome shotgun (WGS) entry which is preliminary data.</text>
</comment>
<accession>A0ABY2U2M7</accession>
<gene>
    <name evidence="2" type="ORF">FEM54_18230</name>
</gene>
<reference evidence="2 3" key="1">
    <citation type="submission" date="2019-05" db="EMBL/GenBank/DDBJ databases">
        <title>Pseudomonas edaphica sp. nov., isolated from rhizospheric soil of Cistus ladanifer L. in Spain.</title>
        <authorList>
            <person name="Peix A."/>
        </authorList>
    </citation>
    <scope>NUCLEOTIDE SEQUENCE [LARGE SCALE GENOMIC DNA]</scope>
    <source>
        <strain evidence="2 3">RD25</strain>
    </source>
</reference>
<evidence type="ECO:0000256" key="1">
    <source>
        <dbReference type="SAM" id="Phobius"/>
    </source>
</evidence>
<keyword evidence="1" id="KW-0812">Transmembrane</keyword>
<evidence type="ECO:0000313" key="3">
    <source>
        <dbReference type="Proteomes" id="UP000304941"/>
    </source>
</evidence>
<dbReference type="InterPro" id="IPR021719">
    <property type="entry name" value="Prot_inh_I78"/>
</dbReference>
<dbReference type="Pfam" id="PF11720">
    <property type="entry name" value="Inhibitor_I78"/>
    <property type="match status" value="1"/>
</dbReference>
<protein>
    <submittedName>
        <fullName evidence="2">Uncharacterized protein</fullName>
    </submittedName>
</protein>
<organism evidence="2 3">
    <name type="scientific">Pseudomonas edaphica</name>
    <dbReference type="NCBI Taxonomy" id="2006980"/>
    <lineage>
        <taxon>Bacteria</taxon>
        <taxon>Pseudomonadati</taxon>
        <taxon>Pseudomonadota</taxon>
        <taxon>Gammaproteobacteria</taxon>
        <taxon>Pseudomonadales</taxon>
        <taxon>Pseudomonadaceae</taxon>
        <taxon>Pseudomonas</taxon>
    </lineage>
</organism>
<keyword evidence="1" id="KW-0472">Membrane</keyword>
<dbReference type="Proteomes" id="UP000304941">
    <property type="component" value="Unassembled WGS sequence"/>
</dbReference>
<keyword evidence="3" id="KW-1185">Reference proteome</keyword>